<evidence type="ECO:0000313" key="1">
    <source>
        <dbReference type="EMBL" id="SUJ12125.1"/>
    </source>
</evidence>
<gene>
    <name evidence="1" type="ORF">NCTC10738_04370</name>
</gene>
<keyword evidence="2" id="KW-1185">Reference proteome</keyword>
<protein>
    <submittedName>
        <fullName evidence="1">Uncharacterized protein</fullName>
    </submittedName>
</protein>
<reference evidence="1 2" key="1">
    <citation type="submission" date="2018-06" db="EMBL/GenBank/DDBJ databases">
        <authorList>
            <consortium name="Pathogen Informatics"/>
            <person name="Doyle S."/>
        </authorList>
    </citation>
    <scope>NUCLEOTIDE SEQUENCE [LARGE SCALE GENOMIC DNA]</scope>
    <source>
        <strain evidence="1 2">NCTC10738</strain>
    </source>
</reference>
<proteinExistence type="predicted"/>
<sequence>MQLQEAPGKDERILLGLALKEHHNPTQDWKTTKYEH</sequence>
<dbReference type="AlphaFoldDB" id="A0A380C3N5"/>
<dbReference type="Proteomes" id="UP000254069">
    <property type="component" value="Unassembled WGS sequence"/>
</dbReference>
<name>A0A380C3N5_9GAMM</name>
<organism evidence="1 2">
    <name type="scientific">Shewanella algae</name>
    <dbReference type="NCBI Taxonomy" id="38313"/>
    <lineage>
        <taxon>Bacteria</taxon>
        <taxon>Pseudomonadati</taxon>
        <taxon>Pseudomonadota</taxon>
        <taxon>Gammaproteobacteria</taxon>
        <taxon>Alteromonadales</taxon>
        <taxon>Shewanellaceae</taxon>
        <taxon>Shewanella</taxon>
    </lineage>
</organism>
<dbReference type="EMBL" id="UGYO01000002">
    <property type="protein sequence ID" value="SUJ12125.1"/>
    <property type="molecule type" value="Genomic_DNA"/>
</dbReference>
<evidence type="ECO:0000313" key="2">
    <source>
        <dbReference type="Proteomes" id="UP000254069"/>
    </source>
</evidence>
<accession>A0A380C3N5</accession>